<evidence type="ECO:0000313" key="3">
    <source>
        <dbReference type="Proteomes" id="UP001153954"/>
    </source>
</evidence>
<dbReference type="EMBL" id="CAKOGL010000010">
    <property type="protein sequence ID" value="CAH2091006.1"/>
    <property type="molecule type" value="Genomic_DNA"/>
</dbReference>
<dbReference type="AlphaFoldDB" id="A0AAU9TUZ1"/>
<comment type="caution">
    <text evidence="2">The sequence shown here is derived from an EMBL/GenBank/DDBJ whole genome shotgun (WGS) entry which is preliminary data.</text>
</comment>
<proteinExistence type="predicted"/>
<reference evidence="2" key="1">
    <citation type="submission" date="2022-03" db="EMBL/GenBank/DDBJ databases">
        <authorList>
            <person name="Tunstrom K."/>
        </authorList>
    </citation>
    <scope>NUCLEOTIDE SEQUENCE</scope>
</reference>
<dbReference type="Proteomes" id="UP001153954">
    <property type="component" value="Unassembled WGS sequence"/>
</dbReference>
<name>A0AAU9TUZ1_EUPED</name>
<feature type="region of interest" description="Disordered" evidence="1">
    <location>
        <begin position="1"/>
        <end position="44"/>
    </location>
</feature>
<keyword evidence="3" id="KW-1185">Reference proteome</keyword>
<sequence>MSRRKKRKSESSEKRVQRKIKKYEKKKGEKLRSRQWTPSPAHMQQSILLDDDAAETSPSPHHNEENNVMVELNEENTEDFLDEEIITILGDVSDELSYGPPIHKELALRWTNAIKNGLLKEKKKEIMKKYLPPENRKTIDAPKLNLEAQANSSLTGWGCSCGKETAAGLWNKLDRLQHII</sequence>
<accession>A0AAU9TUZ1</accession>
<feature type="compositionally biased region" description="Basic residues" evidence="1">
    <location>
        <begin position="16"/>
        <end position="25"/>
    </location>
</feature>
<protein>
    <submittedName>
        <fullName evidence="2">Uncharacterized protein</fullName>
    </submittedName>
</protein>
<organism evidence="2 3">
    <name type="scientific">Euphydryas editha</name>
    <name type="common">Edith's checkerspot</name>
    <dbReference type="NCBI Taxonomy" id="104508"/>
    <lineage>
        <taxon>Eukaryota</taxon>
        <taxon>Metazoa</taxon>
        <taxon>Ecdysozoa</taxon>
        <taxon>Arthropoda</taxon>
        <taxon>Hexapoda</taxon>
        <taxon>Insecta</taxon>
        <taxon>Pterygota</taxon>
        <taxon>Neoptera</taxon>
        <taxon>Endopterygota</taxon>
        <taxon>Lepidoptera</taxon>
        <taxon>Glossata</taxon>
        <taxon>Ditrysia</taxon>
        <taxon>Papilionoidea</taxon>
        <taxon>Nymphalidae</taxon>
        <taxon>Nymphalinae</taxon>
        <taxon>Euphydryas</taxon>
    </lineage>
</organism>
<evidence type="ECO:0000313" key="2">
    <source>
        <dbReference type="EMBL" id="CAH2091006.1"/>
    </source>
</evidence>
<feature type="compositionally biased region" description="Polar residues" evidence="1">
    <location>
        <begin position="34"/>
        <end position="44"/>
    </location>
</feature>
<gene>
    <name evidence="2" type="ORF">EEDITHA_LOCUS6907</name>
</gene>
<evidence type="ECO:0000256" key="1">
    <source>
        <dbReference type="SAM" id="MobiDB-lite"/>
    </source>
</evidence>